<sequence length="104" mass="11910">MQEFRAYLFSGFIQFVAVFKCNQRKRLFFFPSIFLPFLLRYVNLFLCPTAVSGKSSAGEFAFETGDVCIALASGEKFRSERGKKISGREKKIWNVVPVNILVVR</sequence>
<evidence type="ECO:0000313" key="2">
    <source>
        <dbReference type="EMBL" id="GBN28292.1"/>
    </source>
</evidence>
<comment type="caution">
    <text evidence="1">The sequence shown here is derived from an EMBL/GenBank/DDBJ whole genome shotgun (WGS) entry which is preliminary data.</text>
</comment>
<dbReference type="Proteomes" id="UP000499080">
    <property type="component" value="Unassembled WGS sequence"/>
</dbReference>
<dbReference type="EMBL" id="BGPR01007624">
    <property type="protein sequence ID" value="GBN28292.1"/>
    <property type="molecule type" value="Genomic_DNA"/>
</dbReference>
<proteinExistence type="predicted"/>
<evidence type="ECO:0000313" key="1">
    <source>
        <dbReference type="EMBL" id="GBN28285.1"/>
    </source>
</evidence>
<organism evidence="1 3">
    <name type="scientific">Araneus ventricosus</name>
    <name type="common">Orbweaver spider</name>
    <name type="synonym">Epeira ventricosa</name>
    <dbReference type="NCBI Taxonomy" id="182803"/>
    <lineage>
        <taxon>Eukaryota</taxon>
        <taxon>Metazoa</taxon>
        <taxon>Ecdysozoa</taxon>
        <taxon>Arthropoda</taxon>
        <taxon>Chelicerata</taxon>
        <taxon>Arachnida</taxon>
        <taxon>Araneae</taxon>
        <taxon>Araneomorphae</taxon>
        <taxon>Entelegynae</taxon>
        <taxon>Araneoidea</taxon>
        <taxon>Araneidae</taxon>
        <taxon>Araneus</taxon>
    </lineage>
</organism>
<reference evidence="1 3" key="1">
    <citation type="journal article" date="2019" name="Sci. Rep.">
        <title>Orb-weaving spider Araneus ventricosus genome elucidates the spidroin gene catalogue.</title>
        <authorList>
            <person name="Kono N."/>
            <person name="Nakamura H."/>
            <person name="Ohtoshi R."/>
            <person name="Moran D.A.P."/>
            <person name="Shinohara A."/>
            <person name="Yoshida Y."/>
            <person name="Fujiwara M."/>
            <person name="Mori M."/>
            <person name="Tomita M."/>
            <person name="Arakawa K."/>
        </authorList>
    </citation>
    <scope>NUCLEOTIDE SEQUENCE [LARGE SCALE GENOMIC DNA]</scope>
</reference>
<evidence type="ECO:0000313" key="3">
    <source>
        <dbReference type="Proteomes" id="UP000499080"/>
    </source>
</evidence>
<gene>
    <name evidence="2" type="ORF">AVEN_197402_1</name>
    <name evidence="1" type="ORF">AVEN_274505_1</name>
</gene>
<dbReference type="AlphaFoldDB" id="A0A4Y2MMB9"/>
<accession>A0A4Y2MMB9</accession>
<keyword evidence="3" id="KW-1185">Reference proteome</keyword>
<protein>
    <submittedName>
        <fullName evidence="1">Uncharacterized protein</fullName>
    </submittedName>
</protein>
<dbReference type="EMBL" id="BGPR01007623">
    <property type="protein sequence ID" value="GBN28285.1"/>
    <property type="molecule type" value="Genomic_DNA"/>
</dbReference>
<name>A0A4Y2MMB9_ARAVE</name>